<accession>A0ABD7YRV4</accession>
<name>A0ABD7YRV4_9VIBR</name>
<organism evidence="1 2">
    <name type="scientific">Vibrio aestuarianus</name>
    <dbReference type="NCBI Taxonomy" id="28171"/>
    <lineage>
        <taxon>Bacteria</taxon>
        <taxon>Pseudomonadati</taxon>
        <taxon>Pseudomonadota</taxon>
        <taxon>Gammaproteobacteria</taxon>
        <taxon>Vibrionales</taxon>
        <taxon>Vibrionaceae</taxon>
        <taxon>Vibrio</taxon>
    </lineage>
</organism>
<evidence type="ECO:0000313" key="1">
    <source>
        <dbReference type="EMBL" id="WGK87386.1"/>
    </source>
</evidence>
<dbReference type="EMBL" id="CP118712">
    <property type="protein sequence ID" value="WGK87386.1"/>
    <property type="molecule type" value="Genomic_DNA"/>
</dbReference>
<dbReference type="Proteomes" id="UP001241226">
    <property type="component" value="Chromosome 2"/>
</dbReference>
<sequence>MDDKEIEEIIRLAGEGKQISKIWEEHFPEYDYYDVYFAAYDGGERSALGVKRMITNRLNKMAESRRSSERKEIMEELDDLVWHLYESLKASQQKLDKIRRVINK</sequence>
<gene>
    <name evidence="1" type="ORF">PYE67_14805</name>
</gene>
<dbReference type="AlphaFoldDB" id="A0ABD7YRV4"/>
<reference evidence="1 2" key="1">
    <citation type="submission" date="2022-02" db="EMBL/GenBank/DDBJ databases">
        <title>Emergence and expansion in Europe of a Vibrio aestuarianus clonal complex pathogenic for oysters.</title>
        <authorList>
            <person name="Mesnil A."/>
            <person name="Travers M.-A."/>
        </authorList>
    </citation>
    <scope>NUCLEOTIDE SEQUENCE [LARGE SCALE GENOMIC DNA]</scope>
    <source>
        <strain evidence="1 2">U17</strain>
    </source>
</reference>
<evidence type="ECO:0000313" key="2">
    <source>
        <dbReference type="Proteomes" id="UP001241226"/>
    </source>
</evidence>
<evidence type="ECO:0008006" key="3">
    <source>
        <dbReference type="Google" id="ProtNLM"/>
    </source>
</evidence>
<proteinExistence type="predicted"/>
<dbReference type="RefSeq" id="WP_261926870.1">
    <property type="nucleotide sequence ID" value="NZ_CALYLG010000207.1"/>
</dbReference>
<protein>
    <recommendedName>
        <fullName evidence="3">NTP pyrophosphohydrolase MazG putative catalytic core domain-containing protein</fullName>
    </recommendedName>
</protein>